<feature type="non-terminal residue" evidence="1">
    <location>
        <position position="140"/>
    </location>
</feature>
<dbReference type="OrthoDB" id="102224at2759"/>
<keyword evidence="2" id="KW-1185">Reference proteome</keyword>
<accession>A0A1V9YSM8</accession>
<evidence type="ECO:0000313" key="1">
    <source>
        <dbReference type="EMBL" id="OQR88677.1"/>
    </source>
</evidence>
<gene>
    <name evidence="1" type="ORF">THRCLA_22818</name>
</gene>
<protein>
    <submittedName>
        <fullName evidence="1">Uncharacterized protein</fullName>
    </submittedName>
</protein>
<organism evidence="1 2">
    <name type="scientific">Thraustotheca clavata</name>
    <dbReference type="NCBI Taxonomy" id="74557"/>
    <lineage>
        <taxon>Eukaryota</taxon>
        <taxon>Sar</taxon>
        <taxon>Stramenopiles</taxon>
        <taxon>Oomycota</taxon>
        <taxon>Saprolegniomycetes</taxon>
        <taxon>Saprolegniales</taxon>
        <taxon>Achlyaceae</taxon>
        <taxon>Thraustotheca</taxon>
    </lineage>
</organism>
<proteinExistence type="predicted"/>
<dbReference type="AlphaFoldDB" id="A0A1V9YSM8"/>
<dbReference type="EMBL" id="JNBS01003067">
    <property type="protein sequence ID" value="OQR88677.1"/>
    <property type="molecule type" value="Genomic_DNA"/>
</dbReference>
<sequence>MNKSIKGVTSDKDLISLSNTLGINIDEILTINEIIGPLDKSKTYLILLRSDQDVGHWTCANDGFYFHPQGVGPPTKLGIIKYNDKQYQGTYEYYCGIWCLLWLYSVQHNRPDLMYGFHDLNNRDFENFHKIFETNWIDII</sequence>
<dbReference type="Proteomes" id="UP000243217">
    <property type="component" value="Unassembled WGS sequence"/>
</dbReference>
<name>A0A1V9YSM8_9STRA</name>
<reference evidence="1 2" key="1">
    <citation type="journal article" date="2014" name="Genome Biol. Evol.">
        <title>The secreted proteins of Achlya hypogyna and Thraustotheca clavata identify the ancestral oomycete secretome and reveal gene acquisitions by horizontal gene transfer.</title>
        <authorList>
            <person name="Misner I."/>
            <person name="Blouin N."/>
            <person name="Leonard G."/>
            <person name="Richards T.A."/>
            <person name="Lane C.E."/>
        </authorList>
    </citation>
    <scope>NUCLEOTIDE SEQUENCE [LARGE SCALE GENOMIC DNA]</scope>
    <source>
        <strain evidence="1 2">ATCC 34112</strain>
    </source>
</reference>
<evidence type="ECO:0000313" key="2">
    <source>
        <dbReference type="Proteomes" id="UP000243217"/>
    </source>
</evidence>
<comment type="caution">
    <text evidence="1">The sequence shown here is derived from an EMBL/GenBank/DDBJ whole genome shotgun (WGS) entry which is preliminary data.</text>
</comment>